<dbReference type="OrthoDB" id="4558647at2"/>
<dbReference type="HOGENOM" id="CLU_055446_0_0_11"/>
<reference evidence="2 3" key="1">
    <citation type="submission" date="2010-01" db="EMBL/GenBank/DDBJ databases">
        <title>The complete genome of Thermobispora bispora DSM 43833.</title>
        <authorList>
            <consortium name="US DOE Joint Genome Institute (JGI-PGF)"/>
            <person name="Lucas S."/>
            <person name="Copeland A."/>
            <person name="Lapidus A."/>
            <person name="Glavina del Rio T."/>
            <person name="Dalin E."/>
            <person name="Tice H."/>
            <person name="Bruce D."/>
            <person name="Goodwin L."/>
            <person name="Pitluck S."/>
            <person name="Kyrpides N."/>
            <person name="Mavromatis K."/>
            <person name="Ivanova N."/>
            <person name="Mikhailova N."/>
            <person name="Chertkov O."/>
            <person name="Brettin T."/>
            <person name="Detter J.C."/>
            <person name="Han C."/>
            <person name="Larimer F."/>
            <person name="Land M."/>
            <person name="Hauser L."/>
            <person name="Markowitz V."/>
            <person name="Cheng J.-F."/>
            <person name="Hugenholtz P."/>
            <person name="Woyke T."/>
            <person name="Wu D."/>
            <person name="Jando M."/>
            <person name="Schneider S."/>
            <person name="Klenk H.-P."/>
            <person name="Eisen J.A."/>
        </authorList>
    </citation>
    <scope>NUCLEOTIDE SEQUENCE [LARGE SCALE GENOMIC DNA]</scope>
    <source>
        <strain evidence="3">ATCC 19993 / DSM 43833 / CBS 139.67 / JCM 10125 / KCTC 9307 / NBRC 14880 / R51</strain>
    </source>
</reference>
<dbReference type="InterPro" id="IPR011009">
    <property type="entry name" value="Kinase-like_dom_sf"/>
</dbReference>
<keyword evidence="2" id="KW-0808">Transferase</keyword>
<organism evidence="2 3">
    <name type="scientific">Thermobispora bispora (strain ATCC 19993 / DSM 43833 / CBS 139.67 / JCM 10125 / KCTC 9307 / NBRC 14880 / R51)</name>
    <dbReference type="NCBI Taxonomy" id="469371"/>
    <lineage>
        <taxon>Bacteria</taxon>
        <taxon>Bacillati</taxon>
        <taxon>Actinomycetota</taxon>
        <taxon>Actinomycetes</taxon>
        <taxon>Streptosporangiales</taxon>
        <taxon>Streptosporangiaceae</taxon>
        <taxon>Thermobispora</taxon>
    </lineage>
</organism>
<name>D6YBR4_THEBD</name>
<evidence type="ECO:0000313" key="3">
    <source>
        <dbReference type="Proteomes" id="UP000006640"/>
    </source>
</evidence>
<feature type="domain" description="Aminoglycoside phosphotransferase" evidence="1">
    <location>
        <begin position="32"/>
        <end position="229"/>
    </location>
</feature>
<evidence type="ECO:0000313" key="2">
    <source>
        <dbReference type="EMBL" id="ADG88624.1"/>
    </source>
</evidence>
<dbReference type="AlphaFoldDB" id="D6YBR4"/>
<keyword evidence="3" id="KW-1185">Reference proteome</keyword>
<dbReference type="GO" id="GO:0016740">
    <property type="term" value="F:transferase activity"/>
    <property type="evidence" value="ECO:0007669"/>
    <property type="project" value="UniProtKB-KW"/>
</dbReference>
<dbReference type="EMBL" id="CP001874">
    <property type="protein sequence ID" value="ADG88624.1"/>
    <property type="molecule type" value="Genomic_DNA"/>
</dbReference>
<dbReference type="eggNOG" id="COG0510">
    <property type="taxonomic scope" value="Bacteria"/>
</dbReference>
<dbReference type="RefSeq" id="WP_013132157.1">
    <property type="nucleotide sequence ID" value="NC_014165.1"/>
</dbReference>
<dbReference type="Gene3D" id="3.90.1200.10">
    <property type="match status" value="1"/>
</dbReference>
<proteinExistence type="predicted"/>
<accession>D6YBR4</accession>
<sequence>MRISDLVRLSRRDGPVTVLRDAAALVVRVGDVVVKAHAPGTDEAALRARLETAAALPGLFLAPIGLERMDGRLITIWPAAETVGPDLADPAHLPWEEGARLLARLHAAPPPAGFPPAGGPARLARAMARLARAEVPPSVTAVITGAYRTLPTEPTGRVRALCHGDWHLGQLVRHRGRWLLIDVDDLGAGDPAWDLARPAAWYAAGLLDPASWERFLSAYLAAGGRAVTPGDPWRELDAPARALIIQQAATAVTARERDGHDPETIDALLSACARIVAATRRVI</sequence>
<evidence type="ECO:0000259" key="1">
    <source>
        <dbReference type="Pfam" id="PF01636"/>
    </source>
</evidence>
<gene>
    <name evidence="2" type="ordered locus">Tbis_1912</name>
</gene>
<dbReference type="KEGG" id="tbi:Tbis_1912"/>
<protein>
    <submittedName>
        <fullName evidence="2">Aminoglycoside phosphotransferase</fullName>
    </submittedName>
</protein>
<dbReference type="InterPro" id="IPR002575">
    <property type="entry name" value="Aminoglycoside_PTrfase"/>
</dbReference>
<dbReference type="Pfam" id="PF01636">
    <property type="entry name" value="APH"/>
    <property type="match status" value="1"/>
</dbReference>
<dbReference type="SUPFAM" id="SSF56112">
    <property type="entry name" value="Protein kinase-like (PK-like)"/>
    <property type="match status" value="1"/>
</dbReference>
<dbReference type="Proteomes" id="UP000006640">
    <property type="component" value="Chromosome"/>
</dbReference>